<dbReference type="InParanoid" id="A0A0M8K9G0"/>
<gene>
    <name evidence="1" type="ORF">ARMA_2946</name>
</gene>
<protein>
    <submittedName>
        <fullName evidence="1">Uncharacterized protein</fullName>
    </submittedName>
</protein>
<proteinExistence type="predicted"/>
<reference evidence="2" key="2">
    <citation type="submission" date="2015-08" db="EMBL/GenBank/DDBJ databases">
        <title>Draft Genome Sequence of a Heterotrophic Facultative Anaerobic Bacterium Ardenticatena maritima Strain 110S.</title>
        <authorList>
            <person name="Kawaichi S."/>
            <person name="Yoshida T."/>
            <person name="Sako Y."/>
            <person name="Nakamura R."/>
        </authorList>
    </citation>
    <scope>NUCLEOTIDE SEQUENCE [LARGE SCALE GENOMIC DNA]</scope>
    <source>
        <strain evidence="2">110S</strain>
    </source>
</reference>
<name>A0A0M8K9G0_9CHLR</name>
<evidence type="ECO:0000313" key="1">
    <source>
        <dbReference type="EMBL" id="GAP64523.1"/>
    </source>
</evidence>
<accession>A0A0M8K9G0</accession>
<reference evidence="1 2" key="1">
    <citation type="journal article" date="2015" name="Genome Announc.">
        <title>Draft Genome Sequence of a Heterotrophic Facultative Anaerobic Thermophilic Bacterium, Ardenticatena maritima Strain 110ST.</title>
        <authorList>
            <person name="Kawaichi S."/>
            <person name="Yoshida T."/>
            <person name="Sako Y."/>
            <person name="Nakamura R."/>
        </authorList>
    </citation>
    <scope>NUCLEOTIDE SEQUENCE [LARGE SCALE GENOMIC DNA]</scope>
    <source>
        <strain evidence="1 2">110S</strain>
    </source>
</reference>
<dbReference type="AlphaFoldDB" id="A0A0M8K9G0"/>
<sequence>MVLVLGKPVSGFNPLAGIRAFQTKGVLAGTIGEEFRFNPLAGIRAFQTYFELWGLP</sequence>
<organism evidence="1 2">
    <name type="scientific">Ardenticatena maritima</name>
    <dbReference type="NCBI Taxonomy" id="872965"/>
    <lineage>
        <taxon>Bacteria</taxon>
        <taxon>Bacillati</taxon>
        <taxon>Chloroflexota</taxon>
        <taxon>Ardenticatenia</taxon>
        <taxon>Ardenticatenales</taxon>
        <taxon>Ardenticatenaceae</taxon>
        <taxon>Ardenticatena</taxon>
    </lineage>
</organism>
<dbReference type="Proteomes" id="UP000037784">
    <property type="component" value="Unassembled WGS sequence"/>
</dbReference>
<evidence type="ECO:0000313" key="2">
    <source>
        <dbReference type="Proteomes" id="UP000037784"/>
    </source>
</evidence>
<comment type="caution">
    <text evidence="1">The sequence shown here is derived from an EMBL/GenBank/DDBJ whole genome shotgun (WGS) entry which is preliminary data.</text>
</comment>
<keyword evidence="2" id="KW-1185">Reference proteome</keyword>
<dbReference type="EMBL" id="BBZA01000275">
    <property type="protein sequence ID" value="GAP64523.1"/>
    <property type="molecule type" value="Genomic_DNA"/>
</dbReference>